<dbReference type="AlphaFoldDB" id="A0AA90STN3"/>
<protein>
    <submittedName>
        <fullName evidence="1">Uncharacterized protein</fullName>
    </submittedName>
</protein>
<reference evidence="1 2" key="1">
    <citation type="journal article" date="2023" name="bioRxiv">
        <title>An intranuclear bacterial parasite of deep-sea mussels expresses apoptosis inhibitors acquired from its host.</title>
        <authorList>
            <person name="Gonzalez Porras M.A."/>
            <person name="Assie A."/>
            <person name="Tietjen M."/>
            <person name="Violette M."/>
            <person name="Kleiner M."/>
            <person name="Gruber-Vodicka H."/>
            <person name="Dubilier N."/>
            <person name="Leisch N."/>
        </authorList>
    </citation>
    <scope>NUCLEOTIDE SEQUENCE [LARGE SCALE GENOMIC DNA]</scope>
    <source>
        <strain evidence="1">IAP13</strain>
    </source>
</reference>
<organism evidence="1 2">
    <name type="scientific">Candidatus Endonucleibacter bathymodioli</name>
    <dbReference type="NCBI Taxonomy" id="539814"/>
    <lineage>
        <taxon>Bacteria</taxon>
        <taxon>Pseudomonadati</taxon>
        <taxon>Pseudomonadota</taxon>
        <taxon>Gammaproteobacteria</taxon>
        <taxon>Oceanospirillales</taxon>
        <taxon>Endozoicomonadaceae</taxon>
        <taxon>Candidatus Endonucleibacter</taxon>
    </lineage>
</organism>
<proteinExistence type="predicted"/>
<evidence type="ECO:0000313" key="2">
    <source>
        <dbReference type="Proteomes" id="UP001178148"/>
    </source>
</evidence>
<sequence length="46" mass="5254">MSLHVVALGYIERSQPLYSFTVGITVLAIDSRHGWWEVYLVKFTGL</sequence>
<keyword evidence="2" id="KW-1185">Reference proteome</keyword>
<evidence type="ECO:0000313" key="1">
    <source>
        <dbReference type="EMBL" id="MDP0589800.1"/>
    </source>
</evidence>
<accession>A0AA90STN3</accession>
<comment type="caution">
    <text evidence="1">The sequence shown here is derived from an EMBL/GenBank/DDBJ whole genome shotgun (WGS) entry which is preliminary data.</text>
</comment>
<dbReference type="Proteomes" id="UP001178148">
    <property type="component" value="Unassembled WGS sequence"/>
</dbReference>
<dbReference type="EMBL" id="JASXSV010000021">
    <property type="protein sequence ID" value="MDP0589800.1"/>
    <property type="molecule type" value="Genomic_DNA"/>
</dbReference>
<name>A0AA90STN3_9GAMM</name>
<gene>
    <name evidence="1" type="ORF">QS748_11665</name>
</gene>